<reference evidence="2" key="1">
    <citation type="submission" date="2017-03" db="EMBL/GenBank/DDBJ databases">
        <title>Genomes of endolithic fungi from Antarctica.</title>
        <authorList>
            <person name="Coleine C."/>
            <person name="Masonjones S."/>
            <person name="Stajich J.E."/>
        </authorList>
    </citation>
    <scope>NUCLEOTIDE SEQUENCE [LARGE SCALE GENOMIC DNA]</scope>
    <source>
        <strain evidence="2">CCFEE 5527</strain>
    </source>
</reference>
<comment type="caution">
    <text evidence="1">The sequence shown here is derived from an EMBL/GenBank/DDBJ whole genome shotgun (WGS) entry which is preliminary data.</text>
</comment>
<gene>
    <name evidence="1" type="ORF">B0A48_00424</name>
</gene>
<dbReference type="InParanoid" id="A0A1V8TV32"/>
<proteinExistence type="predicted"/>
<keyword evidence="2" id="KW-1185">Reference proteome</keyword>
<sequence length="171" mass="19665">MSSGPRRNKLENADTTLERFYYTHLDNPNLVGCHEHAERKHIADGLIFIGGRLSIGFIKQILNGYPGVIESSCGFHREHFMGYTGYEQRQTCTYLLRVLIEESGGADAWEEASKDDINDLLVVLFCQSAPNIFKHTFARENHSVDFEGIWTNEDEDRPAARRDEKTKMLRR</sequence>
<organism evidence="1 2">
    <name type="scientific">Cryoendolithus antarcticus</name>
    <dbReference type="NCBI Taxonomy" id="1507870"/>
    <lineage>
        <taxon>Eukaryota</taxon>
        <taxon>Fungi</taxon>
        <taxon>Dikarya</taxon>
        <taxon>Ascomycota</taxon>
        <taxon>Pezizomycotina</taxon>
        <taxon>Dothideomycetes</taxon>
        <taxon>Dothideomycetidae</taxon>
        <taxon>Cladosporiales</taxon>
        <taxon>Cladosporiaceae</taxon>
        <taxon>Cryoendolithus</taxon>
    </lineage>
</organism>
<dbReference type="Proteomes" id="UP000192596">
    <property type="component" value="Unassembled WGS sequence"/>
</dbReference>
<name>A0A1V8TV32_9PEZI</name>
<evidence type="ECO:0000313" key="2">
    <source>
        <dbReference type="Proteomes" id="UP000192596"/>
    </source>
</evidence>
<protein>
    <submittedName>
        <fullName evidence="1">Uncharacterized protein</fullName>
    </submittedName>
</protein>
<dbReference type="EMBL" id="NAJO01000001">
    <property type="protein sequence ID" value="OQO15042.1"/>
    <property type="molecule type" value="Genomic_DNA"/>
</dbReference>
<evidence type="ECO:0000313" key="1">
    <source>
        <dbReference type="EMBL" id="OQO15042.1"/>
    </source>
</evidence>
<accession>A0A1V8TV32</accession>
<dbReference type="AlphaFoldDB" id="A0A1V8TV32"/>